<reference evidence="11" key="1">
    <citation type="submission" date="2022-04" db="EMBL/GenBank/DDBJ databases">
        <title>Carnegiea gigantea Genome sequencing and assembly v2.</title>
        <authorList>
            <person name="Copetti D."/>
            <person name="Sanderson M.J."/>
            <person name="Burquez A."/>
            <person name="Wojciechowski M.F."/>
        </authorList>
    </citation>
    <scope>NUCLEOTIDE SEQUENCE</scope>
    <source>
        <strain evidence="11">SGP5-SGP5p</strain>
        <tissue evidence="11">Aerial part</tissue>
    </source>
</reference>
<dbReference type="PROSITE" id="PS50006">
    <property type="entry name" value="FHA_DOMAIN"/>
    <property type="match status" value="1"/>
</dbReference>
<evidence type="ECO:0000256" key="7">
    <source>
        <dbReference type="ARBA" id="ARBA00023306"/>
    </source>
</evidence>
<dbReference type="AlphaFoldDB" id="A0A9Q1JQ39"/>
<evidence type="ECO:0000313" key="11">
    <source>
        <dbReference type="EMBL" id="KAJ8428959.1"/>
    </source>
</evidence>
<dbReference type="GO" id="GO:0003684">
    <property type="term" value="F:damaged DNA binding"/>
    <property type="evidence" value="ECO:0007669"/>
    <property type="project" value="TreeGrafter"/>
</dbReference>
<evidence type="ECO:0000256" key="2">
    <source>
        <dbReference type="ARBA" id="ARBA00004286"/>
    </source>
</evidence>
<feature type="compositionally biased region" description="Basic and acidic residues" evidence="9">
    <location>
        <begin position="470"/>
        <end position="481"/>
    </location>
</feature>
<dbReference type="GO" id="GO:0000724">
    <property type="term" value="P:double-strand break repair via homologous recombination"/>
    <property type="evidence" value="ECO:0007669"/>
    <property type="project" value="TreeGrafter"/>
</dbReference>
<evidence type="ECO:0000256" key="6">
    <source>
        <dbReference type="ARBA" id="ARBA00023242"/>
    </source>
</evidence>
<dbReference type="Gene3D" id="3.40.50.10190">
    <property type="entry name" value="BRCT domain"/>
    <property type="match status" value="1"/>
</dbReference>
<gene>
    <name evidence="11" type="ORF">Cgig2_003290</name>
</gene>
<feature type="domain" description="FHA" evidence="10">
    <location>
        <begin position="97"/>
        <end position="159"/>
    </location>
</feature>
<evidence type="ECO:0000256" key="9">
    <source>
        <dbReference type="SAM" id="MobiDB-lite"/>
    </source>
</evidence>
<keyword evidence="7" id="KW-0131">Cell cycle</keyword>
<dbReference type="InterPro" id="IPR000253">
    <property type="entry name" value="FHA_dom"/>
</dbReference>
<dbReference type="SUPFAM" id="SSF49879">
    <property type="entry name" value="SMAD/FHA domain"/>
    <property type="match status" value="1"/>
</dbReference>
<evidence type="ECO:0000313" key="12">
    <source>
        <dbReference type="Proteomes" id="UP001153076"/>
    </source>
</evidence>
<feature type="compositionally biased region" description="Polar residues" evidence="9">
    <location>
        <begin position="450"/>
        <end position="469"/>
    </location>
</feature>
<keyword evidence="6" id="KW-0539">Nucleus</keyword>
<dbReference type="Proteomes" id="UP001153076">
    <property type="component" value="Unassembled WGS sequence"/>
</dbReference>
<proteinExistence type="inferred from homology"/>
<accession>A0A9Q1JQ39</accession>
<sequence length="637" mass="70159">MVWGLFPADPHSGSLSEIWKGGGRDNNSISHDQGVDGWRLSNRLIESSIVGLLGLRFGCVVAWAILQMETKKDGMIMKAPFYVAEDAKYYIYAKGSYKVGRKGCDVTISNDKGVSRIHAEIVVDAMEAYEPVGNRSCISSKVRIRDCSKYGTFIERNSSIKEKVHECPGRETYLKNGDLVSFGAGNATYRFCFVPLRFYLCSFTNSQVAPSTQDRVSSIGACVIHTWTMDCTHVIVDPFMPVTEEIVDAVVAKKPLVLSTWLEFVAANRICNEIPGCTLYAPTLTFGGASVTVADSRTRETCLTGYTFLLDSANMYKFGDRMQSLLEVAGAKVLSVQDFDSDSQDLGYAEIDRLVLVIPAASADQFLQRGSLSKINEINLISAVISGYLDPSSLISPSVVVSSSCSTDETIVADSDAETETATSDHPITDNALAQRAHDESEQPAFSEHATVTSEATQRTEFMQQNSRTMVREEDKQATVDESKEYKSLNHAASMGNDHTMNFVEPNRTVARKTEDNPELGNVDILYSQNLIVRDTNPQFATGNATESGVINFKRFRKVSAACVSFHDETYNCDYHGSDFAFVASTCSVLPPPADLLMCIYSPLLTCLNPLLIFTDNHSPHSPELYAYYNFICPEIS</sequence>
<evidence type="ECO:0000256" key="5">
    <source>
        <dbReference type="ARBA" id="ARBA00023204"/>
    </source>
</evidence>
<name>A0A9Q1JQ39_9CARY</name>
<dbReference type="CDD" id="cd22667">
    <property type="entry name" value="FHA_NBN"/>
    <property type="match status" value="1"/>
</dbReference>
<dbReference type="SUPFAM" id="SSF52113">
    <property type="entry name" value="BRCT domain"/>
    <property type="match status" value="1"/>
</dbReference>
<evidence type="ECO:0000259" key="10">
    <source>
        <dbReference type="PROSITE" id="PS50006"/>
    </source>
</evidence>
<keyword evidence="4" id="KW-0227">DNA damage</keyword>
<dbReference type="Gene3D" id="2.60.200.20">
    <property type="match status" value="1"/>
</dbReference>
<dbReference type="PANTHER" id="PTHR12162:SF0">
    <property type="entry name" value="NIBRIN"/>
    <property type="match status" value="1"/>
</dbReference>
<keyword evidence="5" id="KW-0234">DNA repair</keyword>
<protein>
    <recommendedName>
        <fullName evidence="10">FHA domain-containing protein</fullName>
    </recommendedName>
</protein>
<dbReference type="InterPro" id="IPR040227">
    <property type="entry name" value="Nibrin-rel"/>
</dbReference>
<dbReference type="CDD" id="cd00027">
    <property type="entry name" value="BRCT"/>
    <property type="match status" value="1"/>
</dbReference>
<dbReference type="PANTHER" id="PTHR12162">
    <property type="entry name" value="NIBRIN-RELATED"/>
    <property type="match status" value="1"/>
</dbReference>
<keyword evidence="3" id="KW-0158">Chromosome</keyword>
<comment type="similarity">
    <text evidence="8">Belongs to the Nibrin family.</text>
</comment>
<comment type="caution">
    <text evidence="11">The sequence shown here is derived from an EMBL/GenBank/DDBJ whole genome shotgun (WGS) entry which is preliminary data.</text>
</comment>
<dbReference type="GO" id="GO:0007095">
    <property type="term" value="P:mitotic G2 DNA damage checkpoint signaling"/>
    <property type="evidence" value="ECO:0007669"/>
    <property type="project" value="InterPro"/>
</dbReference>
<evidence type="ECO:0000256" key="4">
    <source>
        <dbReference type="ARBA" id="ARBA00022763"/>
    </source>
</evidence>
<dbReference type="OrthoDB" id="552194at2759"/>
<dbReference type="GO" id="GO:0030870">
    <property type="term" value="C:Mre11 complex"/>
    <property type="evidence" value="ECO:0007669"/>
    <property type="project" value="InterPro"/>
</dbReference>
<comment type="subcellular location">
    <subcellularLocation>
        <location evidence="2">Chromosome</location>
    </subcellularLocation>
    <subcellularLocation>
        <location evidence="1">Nucleus</location>
    </subcellularLocation>
</comment>
<dbReference type="Pfam" id="PF00498">
    <property type="entry name" value="FHA"/>
    <property type="match status" value="1"/>
</dbReference>
<dbReference type="InterPro" id="IPR036420">
    <property type="entry name" value="BRCT_dom_sf"/>
</dbReference>
<organism evidence="11 12">
    <name type="scientific">Carnegiea gigantea</name>
    <dbReference type="NCBI Taxonomy" id="171969"/>
    <lineage>
        <taxon>Eukaryota</taxon>
        <taxon>Viridiplantae</taxon>
        <taxon>Streptophyta</taxon>
        <taxon>Embryophyta</taxon>
        <taxon>Tracheophyta</taxon>
        <taxon>Spermatophyta</taxon>
        <taxon>Magnoliopsida</taxon>
        <taxon>eudicotyledons</taxon>
        <taxon>Gunneridae</taxon>
        <taxon>Pentapetalae</taxon>
        <taxon>Caryophyllales</taxon>
        <taxon>Cactineae</taxon>
        <taxon>Cactaceae</taxon>
        <taxon>Cactoideae</taxon>
        <taxon>Echinocereeae</taxon>
        <taxon>Carnegiea</taxon>
    </lineage>
</organism>
<dbReference type="InterPro" id="IPR008984">
    <property type="entry name" value="SMAD_FHA_dom_sf"/>
</dbReference>
<keyword evidence="12" id="KW-1185">Reference proteome</keyword>
<evidence type="ECO:0000256" key="3">
    <source>
        <dbReference type="ARBA" id="ARBA00022454"/>
    </source>
</evidence>
<dbReference type="GO" id="GO:0005694">
    <property type="term" value="C:chromosome"/>
    <property type="evidence" value="ECO:0007669"/>
    <property type="project" value="UniProtKB-SubCell"/>
</dbReference>
<dbReference type="FunFam" id="2.60.200.20:FF:000017">
    <property type="entry name" value="Nibrin"/>
    <property type="match status" value="1"/>
</dbReference>
<dbReference type="EMBL" id="JAKOGI010000954">
    <property type="protein sequence ID" value="KAJ8428959.1"/>
    <property type="molecule type" value="Genomic_DNA"/>
</dbReference>
<evidence type="ECO:0000256" key="1">
    <source>
        <dbReference type="ARBA" id="ARBA00004123"/>
    </source>
</evidence>
<dbReference type="SMART" id="SM00240">
    <property type="entry name" value="FHA"/>
    <property type="match status" value="1"/>
</dbReference>
<feature type="region of interest" description="Disordered" evidence="9">
    <location>
        <begin position="435"/>
        <end position="481"/>
    </location>
</feature>
<evidence type="ECO:0000256" key="8">
    <source>
        <dbReference type="ARBA" id="ARBA00044757"/>
    </source>
</evidence>